<evidence type="ECO:0000313" key="7">
    <source>
        <dbReference type="EMBL" id="MDY5153042.1"/>
    </source>
</evidence>
<feature type="domain" description="NfeD-like C-terminal" evidence="6">
    <location>
        <begin position="83"/>
        <end position="139"/>
    </location>
</feature>
<dbReference type="Proteomes" id="UP001273799">
    <property type="component" value="Unassembled WGS sequence"/>
</dbReference>
<dbReference type="InterPro" id="IPR002810">
    <property type="entry name" value="NfeD-like_C"/>
</dbReference>
<keyword evidence="2 5" id="KW-0812">Transmembrane</keyword>
<name>A0A0K9ER51_9ACTO</name>
<keyword evidence="10" id="KW-1185">Reference proteome</keyword>
<evidence type="ECO:0000259" key="6">
    <source>
        <dbReference type="Pfam" id="PF01957"/>
    </source>
</evidence>
<proteinExistence type="predicted"/>
<dbReference type="InterPro" id="IPR012340">
    <property type="entry name" value="NA-bd_OB-fold"/>
</dbReference>
<dbReference type="STRING" id="1657.ACU20_07580"/>
<dbReference type="PANTHER" id="PTHR33507">
    <property type="entry name" value="INNER MEMBRANE PROTEIN YBBJ"/>
    <property type="match status" value="1"/>
</dbReference>
<dbReference type="RefSeq" id="WP_049620343.1">
    <property type="nucleotide sequence ID" value="NZ_FNAU01000016.1"/>
</dbReference>
<dbReference type="InterPro" id="IPR052165">
    <property type="entry name" value="Membrane_assoc_protease"/>
</dbReference>
<dbReference type="GO" id="GO:0008233">
    <property type="term" value="F:peptidase activity"/>
    <property type="evidence" value="ECO:0007669"/>
    <property type="project" value="UniProtKB-KW"/>
</dbReference>
<dbReference type="GO" id="GO:0006508">
    <property type="term" value="P:proteolysis"/>
    <property type="evidence" value="ECO:0007669"/>
    <property type="project" value="UniProtKB-KW"/>
</dbReference>
<dbReference type="EMBL" id="UYIO01000001">
    <property type="protein sequence ID" value="VDG76536.1"/>
    <property type="molecule type" value="Genomic_DNA"/>
</dbReference>
<reference evidence="8" key="2">
    <citation type="submission" date="2016-10" db="EMBL/GenBank/DDBJ databases">
        <authorList>
            <person name="de Groot N.N."/>
        </authorList>
    </citation>
    <scope>NUCLEOTIDE SEQUENCE [LARGE SCALE GENOMIC DNA]</scope>
    <source>
        <strain evidence="8">DSM 20639</strain>
    </source>
</reference>
<evidence type="ECO:0000313" key="10">
    <source>
        <dbReference type="Proteomes" id="UP000182744"/>
    </source>
</evidence>
<dbReference type="EMBL" id="JAWNFU010000002">
    <property type="protein sequence ID" value="MDY5153042.1"/>
    <property type="molecule type" value="Genomic_DNA"/>
</dbReference>
<evidence type="ECO:0000256" key="1">
    <source>
        <dbReference type="ARBA" id="ARBA00004141"/>
    </source>
</evidence>
<dbReference type="PANTHER" id="PTHR33507:SF3">
    <property type="entry name" value="INNER MEMBRANE PROTEIN YBBJ"/>
    <property type="match status" value="1"/>
</dbReference>
<evidence type="ECO:0000256" key="2">
    <source>
        <dbReference type="ARBA" id="ARBA00022692"/>
    </source>
</evidence>
<dbReference type="PATRIC" id="fig|1657.3.peg.1875"/>
<evidence type="ECO:0000313" key="9">
    <source>
        <dbReference type="EMBL" id="VDG76536.1"/>
    </source>
</evidence>
<dbReference type="Pfam" id="PF01957">
    <property type="entry name" value="NfeD"/>
    <property type="match status" value="1"/>
</dbReference>
<evidence type="ECO:0000256" key="5">
    <source>
        <dbReference type="SAM" id="Phobius"/>
    </source>
</evidence>
<reference evidence="10" key="1">
    <citation type="submission" date="2016-10" db="EMBL/GenBank/DDBJ databases">
        <authorList>
            <person name="Varghese N."/>
        </authorList>
    </citation>
    <scope>NUCLEOTIDE SEQUENCE [LARGE SCALE GENOMIC DNA]</scope>
    <source>
        <strain evidence="10">DSM 20639</strain>
    </source>
</reference>
<organism evidence="9 11">
    <name type="scientific">Actinobaculum suis</name>
    <dbReference type="NCBI Taxonomy" id="1657"/>
    <lineage>
        <taxon>Bacteria</taxon>
        <taxon>Bacillati</taxon>
        <taxon>Actinomycetota</taxon>
        <taxon>Actinomycetes</taxon>
        <taxon>Actinomycetales</taxon>
        <taxon>Actinomycetaceae</taxon>
        <taxon>Actinobaculum</taxon>
    </lineage>
</organism>
<feature type="transmembrane region" description="Helical" evidence="5">
    <location>
        <begin position="46"/>
        <end position="68"/>
    </location>
</feature>
<dbReference type="Gene3D" id="2.40.50.140">
    <property type="entry name" value="Nucleic acid-binding proteins"/>
    <property type="match status" value="1"/>
</dbReference>
<protein>
    <submittedName>
        <fullName evidence="9">Activity regulator of membrane protease</fullName>
    </submittedName>
    <submittedName>
        <fullName evidence="8">Membrane protein implicated in regulation of membrane protease activity</fullName>
    </submittedName>
    <submittedName>
        <fullName evidence="7">NfeD family protein</fullName>
    </submittedName>
</protein>
<comment type="subcellular location">
    <subcellularLocation>
        <location evidence="1">Membrane</location>
        <topology evidence="1">Multi-pass membrane protein</topology>
    </subcellularLocation>
</comment>
<keyword evidence="3 5" id="KW-1133">Transmembrane helix</keyword>
<dbReference type="SUPFAM" id="SSF141322">
    <property type="entry name" value="NfeD domain-like"/>
    <property type="match status" value="1"/>
</dbReference>
<evidence type="ECO:0000313" key="11">
    <source>
        <dbReference type="Proteomes" id="UP000269974"/>
    </source>
</evidence>
<keyword evidence="4 5" id="KW-0472">Membrane</keyword>
<feature type="transmembrane region" description="Helical" evidence="5">
    <location>
        <begin position="7"/>
        <end position="40"/>
    </location>
</feature>
<dbReference type="Proteomes" id="UP000269974">
    <property type="component" value="Unassembled WGS sequence"/>
</dbReference>
<dbReference type="AlphaFoldDB" id="A0A0K9ER51"/>
<reference evidence="7" key="4">
    <citation type="submission" date="2023-10" db="EMBL/GenBank/DDBJ databases">
        <title>Whole Genome based description of the genera Actinobaculum and Actinotignum reveals a complex phylogenetic relationship within the species included in the genus Actinotignum.</title>
        <authorList>
            <person name="Jensen C.S."/>
            <person name="Dargis R."/>
            <person name="Kemp M."/>
            <person name="Christensen J.J."/>
        </authorList>
    </citation>
    <scope>NUCLEOTIDE SEQUENCE</scope>
    <source>
        <strain evidence="7">Actinobaculum_suis_CCUG19206T</strain>
    </source>
</reference>
<gene>
    <name evidence="9" type="ORF">NCTC10327_01174</name>
    <name evidence="7" type="ORF">R6G71_03120</name>
    <name evidence="8" type="ORF">SAMN05421878_11629</name>
</gene>
<sequence length="151" mass="16105">MEWYIWLIGALVAALLELFILDFTFLMLGLAALGTTVVAVFLPTNLTIQVIAFAVLSVLLILTVRPWAQRHMNPKGRAVGNVEANIGRTARALTEINVNGGRVKIGGDEWTGRTDGNAIPAGSTVVVAYIDGATAVVEPLPQNTNPPAPHH</sequence>
<dbReference type="EMBL" id="FNAU01000016">
    <property type="protein sequence ID" value="SDE60928.1"/>
    <property type="molecule type" value="Genomic_DNA"/>
</dbReference>
<reference evidence="9 11" key="3">
    <citation type="submission" date="2018-11" db="EMBL/GenBank/DDBJ databases">
        <authorList>
            <consortium name="Pathogen Informatics"/>
        </authorList>
    </citation>
    <scope>NUCLEOTIDE SEQUENCE [LARGE SCALE GENOMIC DNA]</scope>
    <source>
        <strain evidence="9 11">NCTC10327</strain>
    </source>
</reference>
<dbReference type="Proteomes" id="UP000182744">
    <property type="component" value="Unassembled WGS sequence"/>
</dbReference>
<evidence type="ECO:0000313" key="8">
    <source>
        <dbReference type="EMBL" id="SDE60928.1"/>
    </source>
</evidence>
<accession>A0A0K9ER51</accession>
<keyword evidence="9" id="KW-0378">Hydrolase</keyword>
<evidence type="ECO:0000256" key="3">
    <source>
        <dbReference type="ARBA" id="ARBA00022989"/>
    </source>
</evidence>
<dbReference type="GO" id="GO:0005886">
    <property type="term" value="C:plasma membrane"/>
    <property type="evidence" value="ECO:0007669"/>
    <property type="project" value="TreeGrafter"/>
</dbReference>
<evidence type="ECO:0000256" key="4">
    <source>
        <dbReference type="ARBA" id="ARBA00023136"/>
    </source>
</evidence>
<keyword evidence="9" id="KW-0645">Protease</keyword>